<keyword evidence="2" id="KW-1003">Cell membrane</keyword>
<protein>
    <submittedName>
        <fullName evidence="7">Flippase-like domain-containing protein</fullName>
    </submittedName>
</protein>
<dbReference type="InterPro" id="IPR022791">
    <property type="entry name" value="L-PG_synthase/AglD"/>
</dbReference>
<comment type="subcellular location">
    <subcellularLocation>
        <location evidence="1">Cell membrane</location>
        <topology evidence="1">Multi-pass membrane protein</topology>
    </subcellularLocation>
</comment>
<gene>
    <name evidence="7" type="ORF">G3M78_03320</name>
</gene>
<dbReference type="PANTHER" id="PTHR39087">
    <property type="entry name" value="UPF0104 MEMBRANE PROTEIN MJ1595"/>
    <property type="match status" value="1"/>
</dbReference>
<keyword evidence="3 6" id="KW-0812">Transmembrane</keyword>
<dbReference type="Pfam" id="PF03706">
    <property type="entry name" value="LPG_synthase_TM"/>
    <property type="match status" value="1"/>
</dbReference>
<evidence type="ECO:0000256" key="2">
    <source>
        <dbReference type="ARBA" id="ARBA00022475"/>
    </source>
</evidence>
<dbReference type="KEGG" id="nva:G3M78_03320"/>
<dbReference type="EMBL" id="CP048620">
    <property type="protein sequence ID" value="QPJ64477.1"/>
    <property type="molecule type" value="Genomic_DNA"/>
</dbReference>
<evidence type="ECO:0000256" key="1">
    <source>
        <dbReference type="ARBA" id="ARBA00004651"/>
    </source>
</evidence>
<keyword evidence="4 6" id="KW-1133">Transmembrane helix</keyword>
<reference evidence="8" key="1">
    <citation type="submission" date="2020-02" db="EMBL/GenBank/DDBJ databases">
        <title>Genomic and physiological characterization of two novel Nitrospinaceae genera.</title>
        <authorList>
            <person name="Mueller A.J."/>
            <person name="Jung M.-Y."/>
            <person name="Strachan C.R."/>
            <person name="Herbold C.W."/>
            <person name="Kirkegaard R.H."/>
            <person name="Daims H."/>
        </authorList>
    </citation>
    <scope>NUCLEOTIDE SEQUENCE [LARGE SCALE GENOMIC DNA]</scope>
</reference>
<feature type="transmembrane region" description="Helical" evidence="6">
    <location>
        <begin position="156"/>
        <end position="181"/>
    </location>
</feature>
<dbReference type="NCBIfam" id="TIGR00374">
    <property type="entry name" value="flippase-like domain"/>
    <property type="match status" value="1"/>
</dbReference>
<feature type="transmembrane region" description="Helical" evidence="6">
    <location>
        <begin position="112"/>
        <end position="136"/>
    </location>
</feature>
<evidence type="ECO:0000313" key="8">
    <source>
        <dbReference type="Proteomes" id="UP000594464"/>
    </source>
</evidence>
<feature type="transmembrane region" description="Helical" evidence="6">
    <location>
        <begin position="299"/>
        <end position="325"/>
    </location>
</feature>
<sequence>MNHPKQFIISLIVTAGALYYTLHNVSLSDLARSFADVNYIYMIPAVLLMAFSYVCRCWRWRILLSPMKPVDTKGLFSPLMVGYMGNILPARAGEILRPYLVSKKYDIPFSGALATIVVERVFDIAILLLFFIWVFVFNANLFSSEAVLSGMSVQDLALNFGQIAGAFALLIFVFIFGLLFYEERVRAVLLWMVSRLPEKWHEKVEFLLSEFKLGVMVLKDWGALGKIIFLTTLEWFVNIYSMYPLYWAYNIQDKSQQSVILLTVMIAIMVTVLPTPALLGSFNAGVTIALHDVMHETEIAAAGLGMAGWGLNFLVIFLAGTYFIFHDSLSVKQLFQAEAEGEKEKESLEHEK</sequence>
<proteinExistence type="predicted"/>
<dbReference type="Proteomes" id="UP000594464">
    <property type="component" value="Chromosome"/>
</dbReference>
<evidence type="ECO:0000256" key="4">
    <source>
        <dbReference type="ARBA" id="ARBA00022989"/>
    </source>
</evidence>
<feature type="transmembrane region" description="Helical" evidence="6">
    <location>
        <begin position="7"/>
        <end position="27"/>
    </location>
</feature>
<dbReference type="PANTHER" id="PTHR39087:SF2">
    <property type="entry name" value="UPF0104 MEMBRANE PROTEIN MJ1595"/>
    <property type="match status" value="1"/>
</dbReference>
<dbReference type="AlphaFoldDB" id="A0A7T0C159"/>
<keyword evidence="5 6" id="KW-0472">Membrane</keyword>
<feature type="transmembrane region" description="Helical" evidence="6">
    <location>
        <begin position="259"/>
        <end position="279"/>
    </location>
</feature>
<dbReference type="GO" id="GO:0005886">
    <property type="term" value="C:plasma membrane"/>
    <property type="evidence" value="ECO:0007669"/>
    <property type="project" value="UniProtKB-SubCell"/>
</dbReference>
<accession>A0A7T0C159</accession>
<evidence type="ECO:0000256" key="3">
    <source>
        <dbReference type="ARBA" id="ARBA00022692"/>
    </source>
</evidence>
<evidence type="ECO:0000256" key="5">
    <source>
        <dbReference type="ARBA" id="ARBA00023136"/>
    </source>
</evidence>
<feature type="transmembrane region" description="Helical" evidence="6">
    <location>
        <begin position="39"/>
        <end position="58"/>
    </location>
</feature>
<name>A0A7T0C159_9BACT</name>
<evidence type="ECO:0000256" key="6">
    <source>
        <dbReference type="SAM" id="Phobius"/>
    </source>
</evidence>
<evidence type="ECO:0000313" key="7">
    <source>
        <dbReference type="EMBL" id="QPJ64477.1"/>
    </source>
</evidence>
<organism evidence="7 8">
    <name type="scientific">Candidatus Nitrohelix vancouverensis</name>
    <dbReference type="NCBI Taxonomy" id="2705534"/>
    <lineage>
        <taxon>Bacteria</taxon>
        <taxon>Pseudomonadati</taxon>
        <taxon>Nitrospinota/Tectimicrobiota group</taxon>
        <taxon>Nitrospinota</taxon>
        <taxon>Nitrospinia</taxon>
        <taxon>Nitrospinales</taxon>
        <taxon>Nitrospinaceae</taxon>
        <taxon>Candidatus Nitrohelix</taxon>
    </lineage>
</organism>